<dbReference type="InterPro" id="IPR011992">
    <property type="entry name" value="EF-hand-dom_pair"/>
</dbReference>
<dbReference type="EMBL" id="VXIV02003364">
    <property type="protein sequence ID" value="KAF6017753.1"/>
    <property type="molecule type" value="Genomic_DNA"/>
</dbReference>
<feature type="region of interest" description="Disordered" evidence="2">
    <location>
        <begin position="108"/>
        <end position="151"/>
    </location>
</feature>
<name>A0A7J7IV05_BUGNE</name>
<dbReference type="GO" id="GO:0005874">
    <property type="term" value="C:microtubule"/>
    <property type="evidence" value="ECO:0007669"/>
    <property type="project" value="TreeGrafter"/>
</dbReference>
<evidence type="ECO:0000313" key="3">
    <source>
        <dbReference type="EMBL" id="KAF6017753.1"/>
    </source>
</evidence>
<evidence type="ECO:0000313" key="4">
    <source>
        <dbReference type="Proteomes" id="UP000593567"/>
    </source>
</evidence>
<dbReference type="GO" id="GO:0046785">
    <property type="term" value="P:microtubule polymerization"/>
    <property type="evidence" value="ECO:0007669"/>
    <property type="project" value="InterPro"/>
</dbReference>
<dbReference type="AlphaFoldDB" id="A0A7J7IV05"/>
<accession>A0A7J7IV05</accession>
<comment type="caution">
    <text evidence="3">The sequence shown here is derived from an EMBL/GenBank/DDBJ whole genome shotgun (WGS) entry which is preliminary data.</text>
</comment>
<evidence type="ECO:0000256" key="2">
    <source>
        <dbReference type="SAM" id="MobiDB-lite"/>
    </source>
</evidence>
<dbReference type="Proteomes" id="UP000593567">
    <property type="component" value="Unassembled WGS sequence"/>
</dbReference>
<reference evidence="3" key="1">
    <citation type="submission" date="2020-06" db="EMBL/GenBank/DDBJ databases">
        <title>Draft genome of Bugula neritina, a colonial animal packing powerful symbionts and potential medicines.</title>
        <authorList>
            <person name="Rayko M."/>
        </authorList>
    </citation>
    <scope>NUCLEOTIDE SEQUENCE [LARGE SCALE GENOMIC DNA]</scope>
    <source>
        <strain evidence="3">Kwan_BN1</strain>
    </source>
</reference>
<organism evidence="3 4">
    <name type="scientific">Bugula neritina</name>
    <name type="common">Brown bryozoan</name>
    <name type="synonym">Sertularia neritina</name>
    <dbReference type="NCBI Taxonomy" id="10212"/>
    <lineage>
        <taxon>Eukaryota</taxon>
        <taxon>Metazoa</taxon>
        <taxon>Spiralia</taxon>
        <taxon>Lophotrochozoa</taxon>
        <taxon>Bryozoa</taxon>
        <taxon>Gymnolaemata</taxon>
        <taxon>Cheilostomatida</taxon>
        <taxon>Flustrina</taxon>
        <taxon>Buguloidea</taxon>
        <taxon>Bugulidae</taxon>
        <taxon>Bugula</taxon>
    </lineage>
</organism>
<dbReference type="Gene3D" id="1.10.238.10">
    <property type="entry name" value="EF-hand"/>
    <property type="match status" value="1"/>
</dbReference>
<proteinExistence type="inferred from homology"/>
<dbReference type="GO" id="GO:0015631">
    <property type="term" value="F:tubulin binding"/>
    <property type="evidence" value="ECO:0007669"/>
    <property type="project" value="InterPro"/>
</dbReference>
<dbReference type="OrthoDB" id="548799at2759"/>
<keyword evidence="4" id="KW-1185">Reference proteome</keyword>
<dbReference type="GO" id="GO:0001578">
    <property type="term" value="P:microtubule bundle formation"/>
    <property type="evidence" value="ECO:0007669"/>
    <property type="project" value="TreeGrafter"/>
</dbReference>
<protein>
    <submittedName>
        <fullName evidence="3">TPPP2</fullName>
    </submittedName>
</protein>
<gene>
    <name evidence="3" type="ORF">EB796_023954</name>
</gene>
<dbReference type="PANTHER" id="PTHR12932">
    <property type="entry name" value="P25 ALPHA-RELATED"/>
    <property type="match status" value="1"/>
</dbReference>
<feature type="compositionally biased region" description="Basic and acidic residues" evidence="2">
    <location>
        <begin position="108"/>
        <end position="125"/>
    </location>
</feature>
<sequence>MPISLLFVTLELELDCHLYGKSLTVTDTDIAFSKVKTLGKKEITFDEFDRLLHEVSPKFAKDHKLRDNEDAFNMMLQVIASGGPSLAGTTGVSKTGGVERMTDHAHYTGSHKERFDDTGKGKGLEGRTSSQPNHGYVGNYKGAGTYDKTHN</sequence>
<dbReference type="SUPFAM" id="SSF47473">
    <property type="entry name" value="EF-hand"/>
    <property type="match status" value="1"/>
</dbReference>
<dbReference type="InterPro" id="IPR008907">
    <property type="entry name" value="TPP/p25"/>
</dbReference>
<dbReference type="Pfam" id="PF05517">
    <property type="entry name" value="p25-alpha"/>
    <property type="match status" value="1"/>
</dbReference>
<dbReference type="PANTHER" id="PTHR12932:SF9">
    <property type="entry name" value="TUBULIN POLYMERIZATION-PROMOTING PROTEIN HOMOLOG"/>
    <property type="match status" value="1"/>
</dbReference>
<comment type="similarity">
    <text evidence="1">Belongs to the TPPP family.</text>
</comment>
<dbReference type="GO" id="GO:0032273">
    <property type="term" value="P:positive regulation of protein polymerization"/>
    <property type="evidence" value="ECO:0007669"/>
    <property type="project" value="TreeGrafter"/>
</dbReference>
<evidence type="ECO:0000256" key="1">
    <source>
        <dbReference type="ARBA" id="ARBA00010994"/>
    </source>
</evidence>